<dbReference type="GO" id="GO:0009014">
    <property type="term" value="F:succinyl-diaminopimelate desuccinylase activity"/>
    <property type="evidence" value="ECO:0007669"/>
    <property type="project" value="UniProtKB-EC"/>
</dbReference>
<evidence type="ECO:0000313" key="17">
    <source>
        <dbReference type="EMBL" id="MBX7489941.1"/>
    </source>
</evidence>
<evidence type="ECO:0000256" key="5">
    <source>
        <dbReference type="ARBA" id="ARBA00011921"/>
    </source>
</evidence>
<keyword evidence="9 17" id="KW-0378">Hydrolase</keyword>
<evidence type="ECO:0000256" key="15">
    <source>
        <dbReference type="NCBIfam" id="TIGR01246"/>
    </source>
</evidence>
<dbReference type="HAMAP" id="MF_01690">
    <property type="entry name" value="DapE"/>
    <property type="match status" value="1"/>
</dbReference>
<dbReference type="EMBL" id="JAIGYQ010000001">
    <property type="protein sequence ID" value="MBX7489941.1"/>
    <property type="molecule type" value="Genomic_DNA"/>
</dbReference>
<evidence type="ECO:0000256" key="7">
    <source>
        <dbReference type="ARBA" id="ARBA00022605"/>
    </source>
</evidence>
<comment type="subunit">
    <text evidence="4">Homodimer.</text>
</comment>
<dbReference type="SUPFAM" id="SSF55031">
    <property type="entry name" value="Bacterial exopeptidase dimerisation domain"/>
    <property type="match status" value="1"/>
</dbReference>
<protein>
    <recommendedName>
        <fullName evidence="6 15">Succinyl-diaminopimelate desuccinylase</fullName>
        <ecNumber evidence="5 15">3.5.1.18</ecNumber>
    </recommendedName>
</protein>
<comment type="catalytic activity">
    <reaction evidence="14">
        <text>N-succinyl-(2S,6S)-2,6-diaminopimelate + H2O = (2S,6S)-2,6-diaminopimelate + succinate</text>
        <dbReference type="Rhea" id="RHEA:22608"/>
        <dbReference type="ChEBI" id="CHEBI:15377"/>
        <dbReference type="ChEBI" id="CHEBI:30031"/>
        <dbReference type="ChEBI" id="CHEBI:57609"/>
        <dbReference type="ChEBI" id="CHEBI:58087"/>
        <dbReference type="EC" id="3.5.1.18"/>
    </reaction>
</comment>
<evidence type="ECO:0000256" key="11">
    <source>
        <dbReference type="ARBA" id="ARBA00022915"/>
    </source>
</evidence>
<dbReference type="SUPFAM" id="SSF53187">
    <property type="entry name" value="Zn-dependent exopeptidases"/>
    <property type="match status" value="1"/>
</dbReference>
<comment type="caution">
    <text evidence="17">The sequence shown here is derived from an EMBL/GenBank/DDBJ whole genome shotgun (WGS) entry which is preliminary data.</text>
</comment>
<sequence length="380" mass="42232">MQTQNTQTIEVLKQLIAYPSVTPQECGIYKFIREILPEFRALEFDKNGVKNVFLYKDFAQSQNIESKPVHLCFAGHIDVVPAGEGWESDPFVPLEKDGFLYGRGAQDMKGGVAAFVCAIREFLDSNAMFNGILSVLLTSDEEGDAVFGTKYVLEELQKIDLLPNFAVVAEPTCVEKFGDMIKVGRRGSINGKLIILGKQGHVAYPSKCVNPVELIAPVLSRIAGFDLDKGSVEFEPSKIVITDIRGGMEVVNVTPNTLKIMFNVRNSTLTHLEDLQTYLENLLKAIPHHLELKQSSKPFLTDTSNKIVQKMQEVLELQNGFAPILSTSGGTSDARYFAEFGVSVVECGVCNDRIHSLNERVRISEVIALQKSFLELLHRF</sequence>
<dbReference type="InterPro" id="IPR050072">
    <property type="entry name" value="Peptidase_M20A"/>
</dbReference>
<keyword evidence="11" id="KW-0220">Diaminopimelate biosynthesis</keyword>
<dbReference type="Gene3D" id="3.40.630.10">
    <property type="entry name" value="Zn peptidases"/>
    <property type="match status" value="1"/>
</dbReference>
<keyword evidence="10" id="KW-0862">Zinc</keyword>
<dbReference type="Gene3D" id="3.30.70.360">
    <property type="match status" value="1"/>
</dbReference>
<evidence type="ECO:0000256" key="4">
    <source>
        <dbReference type="ARBA" id="ARBA00011738"/>
    </source>
</evidence>
<evidence type="ECO:0000259" key="16">
    <source>
        <dbReference type="Pfam" id="PF07687"/>
    </source>
</evidence>
<organism evidence="17 18">
    <name type="scientific">Helicobacter turcicus</name>
    <dbReference type="NCBI Taxonomy" id="2867412"/>
    <lineage>
        <taxon>Bacteria</taxon>
        <taxon>Pseudomonadati</taxon>
        <taxon>Campylobacterota</taxon>
        <taxon>Epsilonproteobacteria</taxon>
        <taxon>Campylobacterales</taxon>
        <taxon>Helicobacteraceae</taxon>
        <taxon>Helicobacter</taxon>
    </lineage>
</organism>
<comment type="pathway">
    <text evidence="2">Amino-acid biosynthesis; L-lysine biosynthesis via DAP pathway; LL-2,6-diaminopimelate from (S)-tetrahydrodipicolinate (succinylase route): step 3/3.</text>
</comment>
<accession>A0ABS7JKN2</accession>
<evidence type="ECO:0000256" key="12">
    <source>
        <dbReference type="ARBA" id="ARBA00023154"/>
    </source>
</evidence>
<dbReference type="InterPro" id="IPR001261">
    <property type="entry name" value="ArgE/DapE_CS"/>
</dbReference>
<evidence type="ECO:0000256" key="6">
    <source>
        <dbReference type="ARBA" id="ARBA00022391"/>
    </source>
</evidence>
<dbReference type="NCBIfam" id="TIGR01246">
    <property type="entry name" value="dapE_proteo"/>
    <property type="match status" value="1"/>
</dbReference>
<evidence type="ECO:0000256" key="14">
    <source>
        <dbReference type="ARBA" id="ARBA00051301"/>
    </source>
</evidence>
<dbReference type="InterPro" id="IPR005941">
    <property type="entry name" value="DapE_proteobac"/>
</dbReference>
<keyword evidence="13" id="KW-0170">Cobalt</keyword>
<evidence type="ECO:0000256" key="2">
    <source>
        <dbReference type="ARBA" id="ARBA00005130"/>
    </source>
</evidence>
<gene>
    <name evidence="17" type="primary">dapE</name>
    <name evidence="17" type="ORF">K4G57_00400</name>
</gene>
<keyword evidence="18" id="KW-1185">Reference proteome</keyword>
<evidence type="ECO:0000313" key="18">
    <source>
        <dbReference type="Proteomes" id="UP000700059"/>
    </source>
</evidence>
<evidence type="ECO:0000256" key="9">
    <source>
        <dbReference type="ARBA" id="ARBA00022801"/>
    </source>
</evidence>
<dbReference type="NCBIfam" id="NF009557">
    <property type="entry name" value="PRK13009.1"/>
    <property type="match status" value="1"/>
</dbReference>
<dbReference type="Proteomes" id="UP000700059">
    <property type="component" value="Unassembled WGS sequence"/>
</dbReference>
<name>A0ABS7JKN2_9HELI</name>
<evidence type="ECO:0000256" key="1">
    <source>
        <dbReference type="ARBA" id="ARBA00001947"/>
    </source>
</evidence>
<feature type="domain" description="Peptidase M20 dimerisation" evidence="16">
    <location>
        <begin position="183"/>
        <end position="286"/>
    </location>
</feature>
<comment type="similarity">
    <text evidence="3">Belongs to the peptidase M20A family. DapE subfamily.</text>
</comment>
<dbReference type="Pfam" id="PF01546">
    <property type="entry name" value="Peptidase_M20"/>
    <property type="match status" value="1"/>
</dbReference>
<dbReference type="PANTHER" id="PTHR43808:SF31">
    <property type="entry name" value="N-ACETYL-L-CITRULLINE DEACETYLASE"/>
    <property type="match status" value="1"/>
</dbReference>
<dbReference type="CDD" id="cd03891">
    <property type="entry name" value="M20_DapE_proteobac"/>
    <property type="match status" value="1"/>
</dbReference>
<comment type="cofactor">
    <cofactor evidence="1">
        <name>Zn(2+)</name>
        <dbReference type="ChEBI" id="CHEBI:29105"/>
    </cofactor>
</comment>
<dbReference type="PROSITE" id="PS00759">
    <property type="entry name" value="ARGE_DAPE_CPG2_2"/>
    <property type="match status" value="1"/>
</dbReference>
<dbReference type="InterPro" id="IPR011650">
    <property type="entry name" value="Peptidase_M20_dimer"/>
</dbReference>
<keyword evidence="12" id="KW-0457">Lysine biosynthesis</keyword>
<reference evidence="17 18" key="1">
    <citation type="submission" date="2021-08" db="EMBL/GenBank/DDBJ databases">
        <title>Helicobacter spp. isolated from feces of Anatolian Ground Squirrel (Spermophilus xanthoprymnus) in Turkey.</title>
        <authorList>
            <person name="Aydin F."/>
            <person name="Abay S."/>
            <person name="Kayman T."/>
            <person name="Karakaya E."/>
            <person name="Saticioglu I.B."/>
        </authorList>
    </citation>
    <scope>NUCLEOTIDE SEQUENCE [LARGE SCALE GENOMIC DNA]</scope>
    <source>
        <strain evidence="17 18">Faydin-H70</strain>
    </source>
</reference>
<evidence type="ECO:0000256" key="13">
    <source>
        <dbReference type="ARBA" id="ARBA00023285"/>
    </source>
</evidence>
<proteinExistence type="inferred from homology"/>
<dbReference type="RefSeq" id="WP_221531209.1">
    <property type="nucleotide sequence ID" value="NZ_JAIGYP010000001.1"/>
</dbReference>
<evidence type="ECO:0000256" key="3">
    <source>
        <dbReference type="ARBA" id="ARBA00006746"/>
    </source>
</evidence>
<keyword evidence="7" id="KW-0028">Amino-acid biosynthesis</keyword>
<dbReference type="InterPro" id="IPR002933">
    <property type="entry name" value="Peptidase_M20"/>
</dbReference>
<evidence type="ECO:0000256" key="10">
    <source>
        <dbReference type="ARBA" id="ARBA00022833"/>
    </source>
</evidence>
<evidence type="ECO:0000256" key="8">
    <source>
        <dbReference type="ARBA" id="ARBA00022723"/>
    </source>
</evidence>
<keyword evidence="8" id="KW-0479">Metal-binding</keyword>
<dbReference type="EC" id="3.5.1.18" evidence="5 15"/>
<dbReference type="PANTHER" id="PTHR43808">
    <property type="entry name" value="ACETYLORNITHINE DEACETYLASE"/>
    <property type="match status" value="1"/>
</dbReference>
<dbReference type="Pfam" id="PF07687">
    <property type="entry name" value="M20_dimer"/>
    <property type="match status" value="1"/>
</dbReference>
<dbReference type="InterPro" id="IPR036264">
    <property type="entry name" value="Bact_exopeptidase_dim_dom"/>
</dbReference>